<dbReference type="Proteomes" id="UP000244342">
    <property type="component" value="Segment"/>
</dbReference>
<accession>A0A2R4AMA5</accession>
<evidence type="ECO:0000313" key="2">
    <source>
        <dbReference type="Proteomes" id="UP000244342"/>
    </source>
</evidence>
<proteinExistence type="predicted"/>
<keyword evidence="2" id="KW-1185">Reference proteome</keyword>
<reference evidence="2" key="1">
    <citation type="submission" date="2017-12" db="EMBL/GenBank/DDBJ databases">
        <title>Genomic characterization of T5-related Aeromonas hydrophila phages AhSzq-1 and AhSzw-1 and proposal to be two new species.</title>
        <authorList>
            <person name="Yuan S."/>
            <person name="Chen L."/>
            <person name="Ma Y."/>
        </authorList>
    </citation>
    <scope>NUCLEOTIDE SEQUENCE [LARGE SCALE GENOMIC DNA]</scope>
</reference>
<organism evidence="1 2">
    <name type="scientific">Aeromonas phage AhSzw-1</name>
    <dbReference type="NCBI Taxonomy" id="2138299"/>
    <lineage>
        <taxon>Viruses</taxon>
        <taxon>Duplodnaviria</taxon>
        <taxon>Heunggongvirae</taxon>
        <taxon>Uroviricota</taxon>
        <taxon>Caudoviricetes</taxon>
        <taxon>Demerecviridae</taxon>
        <taxon>Shenzhenvirus</taxon>
        <taxon>Shenzhenvirus AhSzw1</taxon>
    </lineage>
</organism>
<gene>
    <name evidence="1" type="ORF">AhSzw1_124</name>
</gene>
<evidence type="ECO:0000313" key="1">
    <source>
        <dbReference type="EMBL" id="AVR76160.1"/>
    </source>
</evidence>
<protein>
    <submittedName>
        <fullName evidence="1">Tail fibers protein</fullName>
    </submittedName>
</protein>
<name>A0A2R4AMA5_9CAUD</name>
<sequence length="79" mass="8697">MAVQLLRNTRVFVSTVTTGFTKANTFEILVGDDLSFGQTSTNTDITLDEAGPKPIRGARRFTDAIDPGEWSFSNYILPI</sequence>
<dbReference type="EMBL" id="MG676225">
    <property type="protein sequence ID" value="AVR76160.1"/>
    <property type="molecule type" value="Genomic_DNA"/>
</dbReference>